<accession>A0A0A9E413</accession>
<proteinExistence type="predicted"/>
<dbReference type="AlphaFoldDB" id="A0A0A9E413"/>
<sequence>MTPATLTRRRCWCARRKERREAWKAARRESSEGTVSAGTRRRETVRCRGLPGMDAP</sequence>
<name>A0A0A9E413_ARUDO</name>
<reference evidence="2" key="2">
    <citation type="journal article" date="2015" name="Data Brief">
        <title>Shoot transcriptome of the giant reed, Arundo donax.</title>
        <authorList>
            <person name="Barrero R.A."/>
            <person name="Guerrero F.D."/>
            <person name="Moolhuijzen P."/>
            <person name="Goolsby J.A."/>
            <person name="Tidwell J."/>
            <person name="Bellgard S.E."/>
            <person name="Bellgard M.I."/>
        </authorList>
    </citation>
    <scope>NUCLEOTIDE SEQUENCE</scope>
    <source>
        <tissue evidence="2">Shoot tissue taken approximately 20 cm above the soil surface</tissue>
    </source>
</reference>
<protein>
    <submittedName>
        <fullName evidence="2">Uncharacterized protein</fullName>
    </submittedName>
</protein>
<organism evidence="2">
    <name type="scientific">Arundo donax</name>
    <name type="common">Giant reed</name>
    <name type="synonym">Donax arundinaceus</name>
    <dbReference type="NCBI Taxonomy" id="35708"/>
    <lineage>
        <taxon>Eukaryota</taxon>
        <taxon>Viridiplantae</taxon>
        <taxon>Streptophyta</taxon>
        <taxon>Embryophyta</taxon>
        <taxon>Tracheophyta</taxon>
        <taxon>Spermatophyta</taxon>
        <taxon>Magnoliopsida</taxon>
        <taxon>Liliopsida</taxon>
        <taxon>Poales</taxon>
        <taxon>Poaceae</taxon>
        <taxon>PACMAD clade</taxon>
        <taxon>Arundinoideae</taxon>
        <taxon>Arundineae</taxon>
        <taxon>Arundo</taxon>
    </lineage>
</organism>
<evidence type="ECO:0000256" key="1">
    <source>
        <dbReference type="SAM" id="MobiDB-lite"/>
    </source>
</evidence>
<dbReference type="EMBL" id="GBRH01203074">
    <property type="protein sequence ID" value="JAD94821.1"/>
    <property type="molecule type" value="Transcribed_RNA"/>
</dbReference>
<reference evidence="2" key="1">
    <citation type="submission" date="2014-09" db="EMBL/GenBank/DDBJ databases">
        <authorList>
            <person name="Magalhaes I.L.F."/>
            <person name="Oliveira U."/>
            <person name="Santos F.R."/>
            <person name="Vidigal T.H.D.A."/>
            <person name="Brescovit A.D."/>
            <person name="Santos A.J."/>
        </authorList>
    </citation>
    <scope>NUCLEOTIDE SEQUENCE</scope>
    <source>
        <tissue evidence="2">Shoot tissue taken approximately 20 cm above the soil surface</tissue>
    </source>
</reference>
<evidence type="ECO:0000313" key="2">
    <source>
        <dbReference type="EMBL" id="JAD94821.1"/>
    </source>
</evidence>
<feature type="region of interest" description="Disordered" evidence="1">
    <location>
        <begin position="23"/>
        <end position="56"/>
    </location>
</feature>